<evidence type="ECO:0000256" key="1">
    <source>
        <dbReference type="ARBA" id="ARBA00023015"/>
    </source>
</evidence>
<dbReference type="InterPro" id="IPR000792">
    <property type="entry name" value="Tscrpt_reg_LuxR_C"/>
</dbReference>
<dbReference type="GO" id="GO:0045893">
    <property type="term" value="P:positive regulation of DNA-templated transcription"/>
    <property type="evidence" value="ECO:0007669"/>
    <property type="project" value="UniProtKB-ARBA"/>
</dbReference>
<dbReference type="Pfam" id="PF00196">
    <property type="entry name" value="GerE"/>
    <property type="match status" value="1"/>
</dbReference>
<evidence type="ECO:0000256" key="2">
    <source>
        <dbReference type="ARBA" id="ARBA00023125"/>
    </source>
</evidence>
<accession>A0A7H4P170</accession>
<evidence type="ECO:0000313" key="6">
    <source>
        <dbReference type="EMBL" id="STW06185.1"/>
    </source>
</evidence>
<dbReference type="SUPFAM" id="SSF75516">
    <property type="entry name" value="Pheromone-binding domain of LuxR-like quorum-sensing transcription factors"/>
    <property type="match status" value="1"/>
</dbReference>
<keyword evidence="3" id="KW-0010">Activator</keyword>
<dbReference type="FunFam" id="1.10.10.10:FF:000297">
    <property type="entry name" value="DNA-binding transcriptional activator SdiA"/>
    <property type="match status" value="1"/>
</dbReference>
<comment type="caution">
    <text evidence="6">The sequence shown here is derived from an EMBL/GenBank/DDBJ whole genome shotgun (WGS) entry which is preliminary data.</text>
</comment>
<dbReference type="InterPro" id="IPR036388">
    <property type="entry name" value="WH-like_DNA-bd_sf"/>
</dbReference>
<dbReference type="InterPro" id="IPR016032">
    <property type="entry name" value="Sig_transdc_resp-reg_C-effctor"/>
</dbReference>
<dbReference type="AlphaFoldDB" id="A0A7H4P170"/>
<dbReference type="GO" id="GO:0003677">
    <property type="term" value="F:DNA binding"/>
    <property type="evidence" value="ECO:0007669"/>
    <property type="project" value="UniProtKB-KW"/>
</dbReference>
<organism evidence="6 7">
    <name type="scientific">Klebsiella grimontii</name>
    <dbReference type="NCBI Taxonomy" id="2058152"/>
    <lineage>
        <taxon>Bacteria</taxon>
        <taxon>Pseudomonadati</taxon>
        <taxon>Pseudomonadota</taxon>
        <taxon>Gammaproteobacteria</taxon>
        <taxon>Enterobacterales</taxon>
        <taxon>Enterobacteriaceae</taxon>
        <taxon>Klebsiella/Raoultella group</taxon>
        <taxon>Klebsiella</taxon>
    </lineage>
</organism>
<evidence type="ECO:0000256" key="4">
    <source>
        <dbReference type="ARBA" id="ARBA00023163"/>
    </source>
</evidence>
<feature type="domain" description="HTH luxR-type" evidence="5">
    <location>
        <begin position="192"/>
        <end position="257"/>
    </location>
</feature>
<keyword evidence="1" id="KW-0805">Transcription regulation</keyword>
<dbReference type="CDD" id="cd06170">
    <property type="entry name" value="LuxR_C_like"/>
    <property type="match status" value="1"/>
</dbReference>
<evidence type="ECO:0000259" key="5">
    <source>
        <dbReference type="PROSITE" id="PS50043"/>
    </source>
</evidence>
<evidence type="ECO:0000256" key="3">
    <source>
        <dbReference type="ARBA" id="ARBA00023159"/>
    </source>
</evidence>
<keyword evidence="2" id="KW-0238">DNA-binding</keyword>
<dbReference type="PROSITE" id="PS50043">
    <property type="entry name" value="HTH_LUXR_2"/>
    <property type="match status" value="1"/>
</dbReference>
<dbReference type="SUPFAM" id="SSF46894">
    <property type="entry name" value="C-terminal effector domain of the bipartite response regulators"/>
    <property type="match status" value="1"/>
</dbReference>
<dbReference type="Proteomes" id="UP000254571">
    <property type="component" value="Unassembled WGS sequence"/>
</dbReference>
<dbReference type="SMART" id="SM00421">
    <property type="entry name" value="HTH_LUXR"/>
    <property type="match status" value="1"/>
</dbReference>
<dbReference type="PRINTS" id="PR00038">
    <property type="entry name" value="HTHLUXR"/>
</dbReference>
<dbReference type="PROSITE" id="PS00622">
    <property type="entry name" value="HTH_LUXR_1"/>
    <property type="match status" value="1"/>
</dbReference>
<dbReference type="NCBIfam" id="NF007561">
    <property type="entry name" value="PRK10188.1"/>
    <property type="match status" value="1"/>
</dbReference>
<sequence>MLVLCIYNNDYHSGVIWSVMRDNDFFSWRREMLQQFQSVSAGEGVFHLLQQQAKGLEYDYFALCVRHPVPFTRPRVTLQSTYPQAWMAHYQAENYFAIDPVLRKENFLRGHLPWNDKLFNDTPELWNGARDHGLRKGVTQCLTLPNHAQGFLSVSGASHSQGPFAEDELEMRLRTLTELSLLTLLRLEDEMVMPPEMKFSRRELEILKWTAEGKTSAEVAMILSISENTVNFHQKNMQRKFNAPNKTQIACYAVATGLI</sequence>
<reference evidence="6 7" key="1">
    <citation type="submission" date="2018-06" db="EMBL/GenBank/DDBJ databases">
        <authorList>
            <consortium name="Pathogen Informatics"/>
            <person name="Doyle S."/>
        </authorList>
    </citation>
    <scope>NUCLEOTIDE SEQUENCE [LARGE SCALE GENOMIC DNA]</scope>
    <source>
        <strain evidence="6 7">NCTC9149</strain>
    </source>
</reference>
<dbReference type="EMBL" id="UGMX01000002">
    <property type="protein sequence ID" value="STW06185.1"/>
    <property type="molecule type" value="Genomic_DNA"/>
</dbReference>
<dbReference type="PANTHER" id="PTHR44688">
    <property type="entry name" value="DNA-BINDING TRANSCRIPTIONAL ACTIVATOR DEVR_DOSR"/>
    <property type="match status" value="1"/>
</dbReference>
<name>A0A7H4P170_9ENTR</name>
<dbReference type="Gene3D" id="1.10.10.10">
    <property type="entry name" value="Winged helix-like DNA-binding domain superfamily/Winged helix DNA-binding domain"/>
    <property type="match status" value="1"/>
</dbReference>
<evidence type="ECO:0000313" key="7">
    <source>
        <dbReference type="Proteomes" id="UP000254571"/>
    </source>
</evidence>
<proteinExistence type="predicted"/>
<dbReference type="Pfam" id="PF03472">
    <property type="entry name" value="Autoind_bind"/>
    <property type="match status" value="1"/>
</dbReference>
<protein>
    <submittedName>
        <fullName evidence="6">N-3-oxohexanoyl-L-homoserine lactone quorum-sensing transcriptional activator</fullName>
    </submittedName>
</protein>
<gene>
    <name evidence="6" type="primary">sdiA</name>
    <name evidence="6" type="ORF">NCTC9149_02592</name>
</gene>
<keyword evidence="4" id="KW-0804">Transcription</keyword>
<dbReference type="PANTHER" id="PTHR44688:SF16">
    <property type="entry name" value="DNA-BINDING TRANSCRIPTIONAL ACTIVATOR DEVR_DOSR"/>
    <property type="match status" value="1"/>
</dbReference>
<dbReference type="Gene3D" id="3.30.450.80">
    <property type="entry name" value="Transcription factor LuxR-like, autoinducer-binding domain"/>
    <property type="match status" value="1"/>
</dbReference>
<dbReference type="InterPro" id="IPR005143">
    <property type="entry name" value="TF_LuxR_autoind-bd_dom"/>
</dbReference>
<dbReference type="InterPro" id="IPR036693">
    <property type="entry name" value="TF_LuxR_autoind-bd_dom_sf"/>
</dbReference>